<dbReference type="GO" id="GO:0000725">
    <property type="term" value="P:recombinational repair"/>
    <property type="evidence" value="ECO:0007669"/>
    <property type="project" value="InterPro"/>
</dbReference>
<accession>A0AAP0MEG7</accession>
<evidence type="ECO:0000259" key="1">
    <source>
        <dbReference type="Pfam" id="PF15072"/>
    </source>
</evidence>
<sequence>MEREAEPWEALALALALDLEFEDSRLVPCKRKNQISPAKTNKFFKANSNPFLSPCSKTQKHLVPGPARAVQSAMQHKTLMGMSVGVNEEPIPTQEFIRRAVEDAGLEDEDFSQNPWLFAVDFVRSQGLVGVDGVAIGTPLSQIKNGMINGDRVSQIVAIVKSTTPNGLGDMMATLKDPTGTIDASIHRRVLTEGELGKDLSVGAVLILHKVAVFSPSRSACCLNITVNNIVKSPLNRITNKCMSLINDQRYASSKAKSDSLSQQKNSESAGRMKVAVPWNGIVELWLFFLVISKDTEAPIKPNCCARIMKHSSTDLESGENCLMPNKTSSLSQGQVEKVNLSPPSSFHGAEGNGSQNFVVEKEMSVMRQDIFDGIKVAARRGTNCNDKESLLDDQPNPSNQFIRKEGIMKYLRPNANVRGSVQNTEQTAINSEPHGSFGGDEGSRIWNSFVEKELFAVMQDVDRSKVAVGAGTSGNDMRILMGDQLKTSNQVVRGNLLKEIQCNSAPANFVRFPGNNEENGNAAGIKNHSQLIFSKGSLSQWTDEQLDKLLSFD</sequence>
<proteinExistence type="predicted"/>
<dbReference type="AlphaFoldDB" id="A0AAP0MEG7"/>
<comment type="caution">
    <text evidence="2">The sequence shown here is derived from an EMBL/GenBank/DDBJ whole genome shotgun (WGS) entry which is preliminary data.</text>
</comment>
<gene>
    <name evidence="2" type="ORF">WN944_001333</name>
</gene>
<protein>
    <recommendedName>
        <fullName evidence="1">Homologous recombination OB-fold protein OB-fold domain-containing protein</fullName>
    </recommendedName>
</protein>
<dbReference type="Pfam" id="PF15072">
    <property type="entry name" value="HROB"/>
    <property type="match status" value="1"/>
</dbReference>
<reference evidence="2 3" key="1">
    <citation type="submission" date="2024-05" db="EMBL/GenBank/DDBJ databases">
        <title>Haplotype-resolved chromosome-level genome assembly of Huyou (Citrus changshanensis).</title>
        <authorList>
            <person name="Miao C."/>
            <person name="Chen W."/>
            <person name="Wu Y."/>
            <person name="Wang L."/>
            <person name="Zhao S."/>
            <person name="Grierson D."/>
            <person name="Xu C."/>
            <person name="Chen K."/>
        </authorList>
    </citation>
    <scope>NUCLEOTIDE SEQUENCE [LARGE SCALE GENOMIC DNA]</scope>
    <source>
        <strain evidence="2">01-14</strain>
        <tissue evidence="2">Leaf</tissue>
    </source>
</reference>
<name>A0AAP0MEG7_9ROSI</name>
<dbReference type="InterPro" id="IPR058570">
    <property type="entry name" value="HROB_OB"/>
</dbReference>
<keyword evidence="3" id="KW-1185">Reference proteome</keyword>
<dbReference type="PANTHER" id="PTHR14523:SF1">
    <property type="entry name" value="HOMOLOGOUS RECOMBINATION OB-FOLD PROTEIN"/>
    <property type="match status" value="1"/>
</dbReference>
<dbReference type="InterPro" id="IPR028045">
    <property type="entry name" value="HROB"/>
</dbReference>
<dbReference type="EMBL" id="JBCGBO010000004">
    <property type="protein sequence ID" value="KAK9208972.1"/>
    <property type="molecule type" value="Genomic_DNA"/>
</dbReference>
<evidence type="ECO:0000313" key="3">
    <source>
        <dbReference type="Proteomes" id="UP001428341"/>
    </source>
</evidence>
<dbReference type="Proteomes" id="UP001428341">
    <property type="component" value="Unassembled WGS sequence"/>
</dbReference>
<dbReference type="PANTHER" id="PTHR14523">
    <property type="entry name" value="UNCHARACTERIZED PROTEIN C17ORF53 HOMOLOG"/>
    <property type="match status" value="1"/>
</dbReference>
<evidence type="ECO:0000313" key="2">
    <source>
        <dbReference type="EMBL" id="KAK9208972.1"/>
    </source>
</evidence>
<organism evidence="2 3">
    <name type="scientific">Citrus x changshan-huyou</name>
    <dbReference type="NCBI Taxonomy" id="2935761"/>
    <lineage>
        <taxon>Eukaryota</taxon>
        <taxon>Viridiplantae</taxon>
        <taxon>Streptophyta</taxon>
        <taxon>Embryophyta</taxon>
        <taxon>Tracheophyta</taxon>
        <taxon>Spermatophyta</taxon>
        <taxon>Magnoliopsida</taxon>
        <taxon>eudicotyledons</taxon>
        <taxon>Gunneridae</taxon>
        <taxon>Pentapetalae</taxon>
        <taxon>rosids</taxon>
        <taxon>malvids</taxon>
        <taxon>Sapindales</taxon>
        <taxon>Rutaceae</taxon>
        <taxon>Aurantioideae</taxon>
        <taxon>Citrus</taxon>
    </lineage>
</organism>
<feature type="domain" description="Homologous recombination OB-fold protein OB-fold" evidence="1">
    <location>
        <begin position="151"/>
        <end position="232"/>
    </location>
</feature>